<dbReference type="AlphaFoldDB" id="A0A1W2EEC8"/>
<protein>
    <recommendedName>
        <fullName evidence="5">DUF447 family protein</fullName>
    </recommendedName>
</protein>
<dbReference type="SUPFAM" id="SSF50475">
    <property type="entry name" value="FMN-binding split barrel"/>
    <property type="match status" value="1"/>
</dbReference>
<dbReference type="RefSeq" id="WP_084412189.1">
    <property type="nucleotide sequence ID" value="NZ_FWXR01000024.1"/>
</dbReference>
<dbReference type="Gene3D" id="1.20.58.290">
    <property type="entry name" value="Hypothetical membrane protein ta0354_69_121"/>
    <property type="match status" value="1"/>
</dbReference>
<organism evidence="3 4">
    <name type="scientific">Fulvimarina manganoxydans</name>
    <dbReference type="NCBI Taxonomy" id="937218"/>
    <lineage>
        <taxon>Bacteria</taxon>
        <taxon>Pseudomonadati</taxon>
        <taxon>Pseudomonadota</taxon>
        <taxon>Alphaproteobacteria</taxon>
        <taxon>Hyphomicrobiales</taxon>
        <taxon>Aurantimonadaceae</taxon>
        <taxon>Fulvimarina</taxon>
    </lineage>
</organism>
<dbReference type="STRING" id="937218.SAMN06297251_12463"/>
<dbReference type="InterPro" id="IPR049288">
    <property type="entry name" value="DUF447_C"/>
</dbReference>
<evidence type="ECO:0000259" key="1">
    <source>
        <dbReference type="Pfam" id="PF04289"/>
    </source>
</evidence>
<dbReference type="EMBL" id="FWXR01000024">
    <property type="protein sequence ID" value="SMD08104.1"/>
    <property type="molecule type" value="Genomic_DNA"/>
</dbReference>
<reference evidence="3 4" key="1">
    <citation type="submission" date="2017-04" db="EMBL/GenBank/DDBJ databases">
        <authorList>
            <person name="Afonso C.L."/>
            <person name="Miller P.J."/>
            <person name="Scott M.A."/>
            <person name="Spackman E."/>
            <person name="Goraichik I."/>
            <person name="Dimitrov K.M."/>
            <person name="Suarez D.L."/>
            <person name="Swayne D.E."/>
        </authorList>
    </citation>
    <scope>NUCLEOTIDE SEQUENCE [LARGE SCALE GENOMIC DNA]</scope>
    <source>
        <strain evidence="3 4">CGMCC 1.10972</strain>
    </source>
</reference>
<evidence type="ECO:0000259" key="2">
    <source>
        <dbReference type="Pfam" id="PF20766"/>
    </source>
</evidence>
<dbReference type="Pfam" id="PF20766">
    <property type="entry name" value="DUF447_C"/>
    <property type="match status" value="1"/>
</dbReference>
<proteinExistence type="predicted"/>
<dbReference type="InterPro" id="IPR007386">
    <property type="entry name" value="DUF447_N"/>
</dbReference>
<dbReference type="Pfam" id="PF04289">
    <property type="entry name" value="DUF447_N"/>
    <property type="match status" value="1"/>
</dbReference>
<dbReference type="Proteomes" id="UP000192656">
    <property type="component" value="Unassembled WGS sequence"/>
</dbReference>
<evidence type="ECO:0000313" key="4">
    <source>
        <dbReference type="Proteomes" id="UP000192656"/>
    </source>
</evidence>
<name>A0A1W2EEC8_9HYPH</name>
<dbReference type="OrthoDB" id="2112021at2"/>
<feature type="domain" description="DUF447" evidence="1">
    <location>
        <begin position="5"/>
        <end position="119"/>
    </location>
</feature>
<evidence type="ECO:0008006" key="5">
    <source>
        <dbReference type="Google" id="ProtNLM"/>
    </source>
</evidence>
<dbReference type="Gene3D" id="2.30.110.10">
    <property type="entry name" value="Electron Transport, Fmn-binding Protein, Chain A"/>
    <property type="match status" value="1"/>
</dbReference>
<accession>A0A1W2EEC8</accession>
<gene>
    <name evidence="3" type="ORF">SAMN06297251_12463</name>
</gene>
<sequence>MPYIRETVLTTKGGDGRIHIAPLGIIEDGDHWIVAPFRPSRTLDNIAETGRAVVNYTDDALIFAGCLTGRKDWPLTPIEGCDIPRLEAALAHDVLEVVDLREDEVRPRYRCRIAASGQHRPFTGMNRAKAAVLEAAILASRLKMLPAEKIEDELAYLKIAIDKTAGPDEEKAWGWLLEKIIDHLAEVEREKG</sequence>
<keyword evidence="4" id="KW-1185">Reference proteome</keyword>
<evidence type="ECO:0000313" key="3">
    <source>
        <dbReference type="EMBL" id="SMD08104.1"/>
    </source>
</evidence>
<dbReference type="InterPro" id="IPR012349">
    <property type="entry name" value="Split_barrel_FMN-bd"/>
</dbReference>
<feature type="domain" description="DUF447" evidence="2">
    <location>
        <begin position="126"/>
        <end position="178"/>
    </location>
</feature>